<evidence type="ECO:0000256" key="4">
    <source>
        <dbReference type="ARBA" id="ARBA00022741"/>
    </source>
</evidence>
<sequence length="99" mass="11260">MVCNCSRNKQALLPCVLVSYLIEEYSSGRTAHPNVLYNTRIKFGAFLDAIGDMRFHYVASRHYANVINSCDESNLTLHYVNVINLCDDRMDEPSVLELS</sequence>
<keyword evidence="9" id="KW-1185">Reference proteome</keyword>
<keyword evidence="7" id="KW-1015">Disulfide bond</keyword>
<organism evidence="8 9">
    <name type="scientific">Psophocarpus tetragonolobus</name>
    <name type="common">Winged bean</name>
    <name type="synonym">Dolichos tetragonolobus</name>
    <dbReference type="NCBI Taxonomy" id="3891"/>
    <lineage>
        <taxon>Eukaryota</taxon>
        <taxon>Viridiplantae</taxon>
        <taxon>Streptophyta</taxon>
        <taxon>Embryophyta</taxon>
        <taxon>Tracheophyta</taxon>
        <taxon>Spermatophyta</taxon>
        <taxon>Magnoliopsida</taxon>
        <taxon>eudicotyledons</taxon>
        <taxon>Gunneridae</taxon>
        <taxon>Pentapetalae</taxon>
        <taxon>rosids</taxon>
        <taxon>fabids</taxon>
        <taxon>Fabales</taxon>
        <taxon>Fabaceae</taxon>
        <taxon>Papilionoideae</taxon>
        <taxon>50 kb inversion clade</taxon>
        <taxon>NPAAA clade</taxon>
        <taxon>indigoferoid/millettioid clade</taxon>
        <taxon>Phaseoleae</taxon>
        <taxon>Psophocarpus</taxon>
    </lineage>
</organism>
<keyword evidence="6" id="KW-0694">RNA-binding</keyword>
<evidence type="ECO:0000256" key="3">
    <source>
        <dbReference type="ARBA" id="ARBA00022694"/>
    </source>
</evidence>
<comment type="caution">
    <text evidence="8">The sequence shown here is derived from an EMBL/GenBank/DDBJ whole genome shotgun (WGS) entry which is preliminary data.</text>
</comment>
<dbReference type="InterPro" id="IPR014729">
    <property type="entry name" value="Rossmann-like_a/b/a_fold"/>
</dbReference>
<dbReference type="EMBL" id="JAYMYS010000005">
    <property type="protein sequence ID" value="KAK7391599.1"/>
    <property type="molecule type" value="Genomic_DNA"/>
</dbReference>
<dbReference type="GO" id="GO:0008033">
    <property type="term" value="P:tRNA processing"/>
    <property type="evidence" value="ECO:0007669"/>
    <property type="project" value="UniProtKB-KW"/>
</dbReference>
<dbReference type="InterPro" id="IPR051305">
    <property type="entry name" value="tRNA_2-thiouridylase_MnmA"/>
</dbReference>
<evidence type="ECO:0000313" key="9">
    <source>
        <dbReference type="Proteomes" id="UP001386955"/>
    </source>
</evidence>
<keyword evidence="5" id="KW-0067">ATP-binding</keyword>
<dbReference type="Proteomes" id="UP001386955">
    <property type="component" value="Unassembled WGS sequence"/>
</dbReference>
<dbReference type="Pfam" id="PF03054">
    <property type="entry name" value="tRNA_Me_trans"/>
    <property type="match status" value="1"/>
</dbReference>
<reference evidence="8 9" key="1">
    <citation type="submission" date="2024-01" db="EMBL/GenBank/DDBJ databases">
        <title>The genomes of 5 underutilized Papilionoideae crops provide insights into root nodulation and disease resistanc.</title>
        <authorList>
            <person name="Jiang F."/>
        </authorList>
    </citation>
    <scope>NUCLEOTIDE SEQUENCE [LARGE SCALE GENOMIC DNA]</scope>
    <source>
        <strain evidence="8">DUOXIRENSHENG_FW03</strain>
        <tissue evidence="8">Leaves</tissue>
    </source>
</reference>
<evidence type="ECO:0000313" key="8">
    <source>
        <dbReference type="EMBL" id="KAK7391599.1"/>
    </source>
</evidence>
<dbReference type="PANTHER" id="PTHR43052:SF1">
    <property type="entry name" value="TRNA-5-TAURINOMETHYLURIDINE 2-SULFURTRANSFERASE"/>
    <property type="match status" value="1"/>
</dbReference>
<name>A0AAN9XGQ5_PSOTE</name>
<keyword evidence="1" id="KW-0820">tRNA-binding</keyword>
<dbReference type="GO" id="GO:0016740">
    <property type="term" value="F:transferase activity"/>
    <property type="evidence" value="ECO:0007669"/>
    <property type="project" value="UniProtKB-KW"/>
</dbReference>
<evidence type="ECO:0000256" key="6">
    <source>
        <dbReference type="ARBA" id="ARBA00022884"/>
    </source>
</evidence>
<keyword evidence="4" id="KW-0547">Nucleotide-binding</keyword>
<dbReference type="GO" id="GO:0000049">
    <property type="term" value="F:tRNA binding"/>
    <property type="evidence" value="ECO:0007669"/>
    <property type="project" value="UniProtKB-KW"/>
</dbReference>
<accession>A0AAN9XGQ5</accession>
<gene>
    <name evidence="8" type="ORF">VNO78_20016</name>
</gene>
<evidence type="ECO:0000256" key="1">
    <source>
        <dbReference type="ARBA" id="ARBA00022555"/>
    </source>
</evidence>
<proteinExistence type="predicted"/>
<dbReference type="PANTHER" id="PTHR43052">
    <property type="match status" value="1"/>
</dbReference>
<dbReference type="AlphaFoldDB" id="A0AAN9XGQ5"/>
<dbReference type="GO" id="GO:0005524">
    <property type="term" value="F:ATP binding"/>
    <property type="evidence" value="ECO:0007669"/>
    <property type="project" value="UniProtKB-KW"/>
</dbReference>
<evidence type="ECO:0000256" key="2">
    <source>
        <dbReference type="ARBA" id="ARBA00022679"/>
    </source>
</evidence>
<evidence type="ECO:0000256" key="7">
    <source>
        <dbReference type="ARBA" id="ARBA00023157"/>
    </source>
</evidence>
<keyword evidence="2" id="KW-0808">Transferase</keyword>
<evidence type="ECO:0000256" key="5">
    <source>
        <dbReference type="ARBA" id="ARBA00022840"/>
    </source>
</evidence>
<protein>
    <submittedName>
        <fullName evidence="8">Uncharacterized protein</fullName>
    </submittedName>
</protein>
<dbReference type="Gene3D" id="3.40.50.620">
    <property type="entry name" value="HUPs"/>
    <property type="match status" value="1"/>
</dbReference>
<keyword evidence="3" id="KW-0819">tRNA processing</keyword>